<evidence type="ECO:0000259" key="2">
    <source>
        <dbReference type="Pfam" id="PF02517"/>
    </source>
</evidence>
<feature type="transmembrane region" description="Helical" evidence="1">
    <location>
        <begin position="38"/>
        <end position="59"/>
    </location>
</feature>
<evidence type="ECO:0000313" key="4">
    <source>
        <dbReference type="Proteomes" id="UP001501510"/>
    </source>
</evidence>
<accession>A0ABN1JFS0</accession>
<feature type="transmembrane region" description="Helical" evidence="1">
    <location>
        <begin position="136"/>
        <end position="157"/>
    </location>
</feature>
<organism evidence="3 4">
    <name type="scientific">Clostridium oceanicum</name>
    <dbReference type="NCBI Taxonomy" id="1543"/>
    <lineage>
        <taxon>Bacteria</taxon>
        <taxon>Bacillati</taxon>
        <taxon>Bacillota</taxon>
        <taxon>Clostridia</taxon>
        <taxon>Eubacteriales</taxon>
        <taxon>Clostridiaceae</taxon>
        <taxon>Clostridium</taxon>
    </lineage>
</organism>
<sequence length="247" mass="28234">MGNKILKVNRFLLLSGFILIFIVTTNSMASFFGGYLYYIFYQGIYGIVLSIVVPLIYVFKYEKGNLNHLGIKTITKKSILIALIFIVFSVGGQLIQNDIAIPTYKKILCISIPLIMTTFFEEFLFRGFFQVRFEKYFGVVFSIVLSGLIFSLYHLGYPSFRKINSLLTLFLVGIMFATAFKLANNNLFTSFLVNLPNAVLTYLLNPKMFPNFTMETASVSFVTIILVMVIFIAFINKDRNLNVVFFK</sequence>
<gene>
    <name evidence="3" type="ORF">GCM10008906_16420</name>
</gene>
<evidence type="ECO:0000256" key="1">
    <source>
        <dbReference type="SAM" id="Phobius"/>
    </source>
</evidence>
<keyword evidence="1" id="KW-1133">Transmembrane helix</keyword>
<keyword evidence="4" id="KW-1185">Reference proteome</keyword>
<evidence type="ECO:0000313" key="3">
    <source>
        <dbReference type="EMBL" id="GAA0738689.1"/>
    </source>
</evidence>
<feature type="transmembrane region" description="Helical" evidence="1">
    <location>
        <begin position="216"/>
        <end position="235"/>
    </location>
</feature>
<comment type="caution">
    <text evidence="3">The sequence shown here is derived from an EMBL/GenBank/DDBJ whole genome shotgun (WGS) entry which is preliminary data.</text>
</comment>
<protein>
    <recommendedName>
        <fullName evidence="2">CAAX prenyl protease 2/Lysostaphin resistance protein A-like domain-containing protein</fullName>
    </recommendedName>
</protein>
<keyword evidence="1" id="KW-0472">Membrane</keyword>
<feature type="transmembrane region" description="Helical" evidence="1">
    <location>
        <begin position="79"/>
        <end position="95"/>
    </location>
</feature>
<dbReference type="Proteomes" id="UP001501510">
    <property type="component" value="Unassembled WGS sequence"/>
</dbReference>
<feature type="domain" description="CAAX prenyl protease 2/Lysostaphin resistance protein A-like" evidence="2">
    <location>
        <begin position="108"/>
        <end position="191"/>
    </location>
</feature>
<dbReference type="InterPro" id="IPR003675">
    <property type="entry name" value="Rce1/LyrA-like_dom"/>
</dbReference>
<feature type="transmembrane region" description="Helical" evidence="1">
    <location>
        <begin position="107"/>
        <end position="124"/>
    </location>
</feature>
<dbReference type="PANTHER" id="PTHR39430">
    <property type="entry name" value="MEMBRANE-ASSOCIATED PROTEASE-RELATED"/>
    <property type="match status" value="1"/>
</dbReference>
<keyword evidence="1" id="KW-0812">Transmembrane</keyword>
<feature type="transmembrane region" description="Helical" evidence="1">
    <location>
        <begin position="12"/>
        <end position="32"/>
    </location>
</feature>
<reference evidence="3 4" key="1">
    <citation type="journal article" date="2019" name="Int. J. Syst. Evol. Microbiol.">
        <title>The Global Catalogue of Microorganisms (GCM) 10K type strain sequencing project: providing services to taxonomists for standard genome sequencing and annotation.</title>
        <authorList>
            <consortium name="The Broad Institute Genomics Platform"/>
            <consortium name="The Broad Institute Genome Sequencing Center for Infectious Disease"/>
            <person name="Wu L."/>
            <person name="Ma J."/>
        </authorList>
    </citation>
    <scope>NUCLEOTIDE SEQUENCE [LARGE SCALE GENOMIC DNA]</scope>
    <source>
        <strain evidence="3 4">JCM 1407</strain>
    </source>
</reference>
<dbReference type="Pfam" id="PF02517">
    <property type="entry name" value="Rce1-like"/>
    <property type="match status" value="1"/>
</dbReference>
<proteinExistence type="predicted"/>
<name>A0ABN1JFS0_9CLOT</name>
<feature type="transmembrane region" description="Helical" evidence="1">
    <location>
        <begin position="163"/>
        <end position="180"/>
    </location>
</feature>
<dbReference type="PANTHER" id="PTHR39430:SF1">
    <property type="entry name" value="PROTEASE"/>
    <property type="match status" value="1"/>
</dbReference>
<dbReference type="EMBL" id="BAAACG010000008">
    <property type="protein sequence ID" value="GAA0738689.1"/>
    <property type="molecule type" value="Genomic_DNA"/>
</dbReference>
<feature type="transmembrane region" description="Helical" evidence="1">
    <location>
        <begin position="187"/>
        <end position="204"/>
    </location>
</feature>
<dbReference type="RefSeq" id="WP_343760638.1">
    <property type="nucleotide sequence ID" value="NZ_BAAACG010000008.1"/>
</dbReference>